<dbReference type="Gene3D" id="1.10.30.50">
    <property type="match status" value="1"/>
</dbReference>
<feature type="domain" description="HNH nuclease" evidence="1">
    <location>
        <begin position="97"/>
        <end position="144"/>
    </location>
</feature>
<dbReference type="AlphaFoldDB" id="A0A0F9EB15"/>
<reference evidence="2" key="1">
    <citation type="journal article" date="2015" name="Nature">
        <title>Complex archaea that bridge the gap between prokaryotes and eukaryotes.</title>
        <authorList>
            <person name="Spang A."/>
            <person name="Saw J.H."/>
            <person name="Jorgensen S.L."/>
            <person name="Zaremba-Niedzwiedzka K."/>
            <person name="Martijn J."/>
            <person name="Lind A.E."/>
            <person name="van Eijk R."/>
            <person name="Schleper C."/>
            <person name="Guy L."/>
            <person name="Ettema T.J."/>
        </authorList>
    </citation>
    <scope>NUCLEOTIDE SEQUENCE</scope>
</reference>
<dbReference type="PANTHER" id="PTHR33877:SF2">
    <property type="entry name" value="OS07G0170200 PROTEIN"/>
    <property type="match status" value="1"/>
</dbReference>
<sequence>TVRWRATRARYYATHRDKMRAINTQYYVDHREEILARQRSEEVRIVHAERYARNRDDIRAKQAVYRREHQEEHQARTTDYQHRQRANGGSFTLAEWEVKQVMFDFRCAYCGQEAKLTRDHIIPLSEGGTHDYSNIVPACQSCNSRKGRRIVDIGAYCGS</sequence>
<dbReference type="InterPro" id="IPR003615">
    <property type="entry name" value="HNH_nuc"/>
</dbReference>
<dbReference type="InterPro" id="IPR002711">
    <property type="entry name" value="HNH"/>
</dbReference>
<evidence type="ECO:0000259" key="1">
    <source>
        <dbReference type="SMART" id="SM00507"/>
    </source>
</evidence>
<gene>
    <name evidence="2" type="ORF">LCGC14_2097730</name>
</gene>
<dbReference type="GO" id="GO:0004519">
    <property type="term" value="F:endonuclease activity"/>
    <property type="evidence" value="ECO:0007669"/>
    <property type="project" value="InterPro"/>
</dbReference>
<dbReference type="EMBL" id="LAZR01025673">
    <property type="protein sequence ID" value="KKL71154.1"/>
    <property type="molecule type" value="Genomic_DNA"/>
</dbReference>
<dbReference type="CDD" id="cd00085">
    <property type="entry name" value="HNHc"/>
    <property type="match status" value="1"/>
</dbReference>
<dbReference type="Pfam" id="PF01844">
    <property type="entry name" value="HNH"/>
    <property type="match status" value="1"/>
</dbReference>
<accession>A0A0F9EB15</accession>
<organism evidence="2">
    <name type="scientific">marine sediment metagenome</name>
    <dbReference type="NCBI Taxonomy" id="412755"/>
    <lineage>
        <taxon>unclassified sequences</taxon>
        <taxon>metagenomes</taxon>
        <taxon>ecological metagenomes</taxon>
    </lineage>
</organism>
<dbReference type="InterPro" id="IPR052892">
    <property type="entry name" value="NA-targeting_endonuclease"/>
</dbReference>
<feature type="non-terminal residue" evidence="2">
    <location>
        <position position="1"/>
    </location>
</feature>
<comment type="caution">
    <text evidence="2">The sequence shown here is derived from an EMBL/GenBank/DDBJ whole genome shotgun (WGS) entry which is preliminary data.</text>
</comment>
<dbReference type="PANTHER" id="PTHR33877">
    <property type="entry name" value="SLL1193 PROTEIN"/>
    <property type="match status" value="1"/>
</dbReference>
<protein>
    <recommendedName>
        <fullName evidence="1">HNH nuclease domain-containing protein</fullName>
    </recommendedName>
</protein>
<evidence type="ECO:0000313" key="2">
    <source>
        <dbReference type="EMBL" id="KKL71154.1"/>
    </source>
</evidence>
<dbReference type="SMART" id="SM00507">
    <property type="entry name" value="HNHc"/>
    <property type="match status" value="1"/>
</dbReference>
<dbReference type="GO" id="GO:0003676">
    <property type="term" value="F:nucleic acid binding"/>
    <property type="evidence" value="ECO:0007669"/>
    <property type="project" value="InterPro"/>
</dbReference>
<proteinExistence type="predicted"/>
<name>A0A0F9EB15_9ZZZZ</name>
<dbReference type="GO" id="GO:0008270">
    <property type="term" value="F:zinc ion binding"/>
    <property type="evidence" value="ECO:0007669"/>
    <property type="project" value="InterPro"/>
</dbReference>